<evidence type="ECO:0000313" key="2">
    <source>
        <dbReference type="Proteomes" id="UP000639643"/>
    </source>
</evidence>
<gene>
    <name evidence="1" type="ORF">CMUS01_06376</name>
</gene>
<reference evidence="1" key="1">
    <citation type="journal article" date="2020" name="Phytopathology">
        <title>Genome Sequence Resources of Colletotrichum truncatum, C. plurivorum, C. musicola, and C. sojae: Four Species Pathogenic to Soybean (Glycine max).</title>
        <authorList>
            <person name="Rogerio F."/>
            <person name="Boufleur T.R."/>
            <person name="Ciampi-Guillardi M."/>
            <person name="Sukno S.A."/>
            <person name="Thon M.R."/>
            <person name="Massola Junior N.S."/>
            <person name="Baroncelli R."/>
        </authorList>
    </citation>
    <scope>NUCLEOTIDE SEQUENCE</scope>
    <source>
        <strain evidence="1">LFN0074</strain>
    </source>
</reference>
<dbReference type="OrthoDB" id="443402at2759"/>
<accession>A0A8H6KMM6</accession>
<comment type="caution">
    <text evidence="1">The sequence shown here is derived from an EMBL/GenBank/DDBJ whole genome shotgun (WGS) entry which is preliminary data.</text>
</comment>
<protein>
    <submittedName>
        <fullName evidence="1">Uncharacterized protein</fullName>
    </submittedName>
</protein>
<proteinExistence type="predicted"/>
<keyword evidence="2" id="KW-1185">Reference proteome</keyword>
<sequence length="74" mass="7881">MEAAGLASSILAFIEVSYKITKGAHEIYTSVSGSTEEHAHVVSPSTEVMCFVEASMGSERPPAPLDLLPFLQVD</sequence>
<evidence type="ECO:0000313" key="1">
    <source>
        <dbReference type="EMBL" id="KAF6833871.1"/>
    </source>
</evidence>
<dbReference type="Proteomes" id="UP000639643">
    <property type="component" value="Unassembled WGS sequence"/>
</dbReference>
<name>A0A8H6KMM6_9PEZI</name>
<organism evidence="1 2">
    <name type="scientific">Colletotrichum musicola</name>
    <dbReference type="NCBI Taxonomy" id="2175873"/>
    <lineage>
        <taxon>Eukaryota</taxon>
        <taxon>Fungi</taxon>
        <taxon>Dikarya</taxon>
        <taxon>Ascomycota</taxon>
        <taxon>Pezizomycotina</taxon>
        <taxon>Sordariomycetes</taxon>
        <taxon>Hypocreomycetidae</taxon>
        <taxon>Glomerellales</taxon>
        <taxon>Glomerellaceae</taxon>
        <taxon>Colletotrichum</taxon>
        <taxon>Colletotrichum orchidearum species complex</taxon>
    </lineage>
</organism>
<dbReference type="EMBL" id="WIGM01000207">
    <property type="protein sequence ID" value="KAF6833871.1"/>
    <property type="molecule type" value="Genomic_DNA"/>
</dbReference>
<dbReference type="AlphaFoldDB" id="A0A8H6KMM6"/>